<dbReference type="PANTHER" id="PTHR32315">
    <property type="entry name" value="ADENINE PHOSPHORIBOSYLTRANSFERASE"/>
    <property type="match status" value="1"/>
</dbReference>
<evidence type="ECO:0000256" key="4">
    <source>
        <dbReference type="ARBA" id="ARBA00004659"/>
    </source>
</evidence>
<evidence type="ECO:0000256" key="12">
    <source>
        <dbReference type="SAM" id="MobiDB-lite"/>
    </source>
</evidence>
<dbReference type="InterPro" id="IPR005764">
    <property type="entry name" value="Ade_phspho_trans"/>
</dbReference>
<dbReference type="RefSeq" id="WP_088817282.1">
    <property type="nucleotide sequence ID" value="NZ_FYEZ01000001.1"/>
</dbReference>
<dbReference type="HAMAP" id="MF_00004">
    <property type="entry name" value="Aden_phosphoribosyltr"/>
    <property type="match status" value="1"/>
</dbReference>
<dbReference type="GO" id="GO:0016208">
    <property type="term" value="F:AMP binding"/>
    <property type="evidence" value="ECO:0007669"/>
    <property type="project" value="TreeGrafter"/>
</dbReference>
<comment type="catalytic activity">
    <reaction evidence="1 11">
        <text>AMP + diphosphate = 5-phospho-alpha-D-ribose 1-diphosphate + adenine</text>
        <dbReference type="Rhea" id="RHEA:16609"/>
        <dbReference type="ChEBI" id="CHEBI:16708"/>
        <dbReference type="ChEBI" id="CHEBI:33019"/>
        <dbReference type="ChEBI" id="CHEBI:58017"/>
        <dbReference type="ChEBI" id="CHEBI:456215"/>
        <dbReference type="EC" id="2.4.2.7"/>
    </reaction>
</comment>
<keyword evidence="8 11" id="KW-0328">Glycosyltransferase</keyword>
<evidence type="ECO:0000256" key="1">
    <source>
        <dbReference type="ARBA" id="ARBA00000868"/>
    </source>
</evidence>
<proteinExistence type="inferred from homology"/>
<feature type="domain" description="Phosphoribosyltransferase" evidence="13">
    <location>
        <begin position="74"/>
        <end position="180"/>
    </location>
</feature>
<evidence type="ECO:0000256" key="2">
    <source>
        <dbReference type="ARBA" id="ARBA00003968"/>
    </source>
</evidence>
<evidence type="ECO:0000256" key="7">
    <source>
        <dbReference type="ARBA" id="ARBA00022490"/>
    </source>
</evidence>
<evidence type="ECO:0000256" key="5">
    <source>
        <dbReference type="ARBA" id="ARBA00008391"/>
    </source>
</evidence>
<dbReference type="NCBIfam" id="NF002634">
    <property type="entry name" value="PRK02304.1-3"/>
    <property type="match status" value="1"/>
</dbReference>
<dbReference type="Gene3D" id="3.40.50.2020">
    <property type="match status" value="1"/>
</dbReference>
<dbReference type="UniPathway" id="UPA00588">
    <property type="reaction ID" value="UER00646"/>
</dbReference>
<comment type="similarity">
    <text evidence="5 11">Belongs to the purine/pyrimidine phosphoribosyltransferase family.</text>
</comment>
<evidence type="ECO:0000259" key="13">
    <source>
        <dbReference type="Pfam" id="PF00156"/>
    </source>
</evidence>
<organism evidence="14 15">
    <name type="scientific">Kytococcus aerolatus</name>
    <dbReference type="NCBI Taxonomy" id="592308"/>
    <lineage>
        <taxon>Bacteria</taxon>
        <taxon>Bacillati</taxon>
        <taxon>Actinomycetota</taxon>
        <taxon>Actinomycetes</taxon>
        <taxon>Micrococcales</taxon>
        <taxon>Kytococcaceae</taxon>
        <taxon>Kytococcus</taxon>
    </lineage>
</organism>
<evidence type="ECO:0000256" key="6">
    <source>
        <dbReference type="ARBA" id="ARBA00011893"/>
    </source>
</evidence>
<evidence type="ECO:0000256" key="10">
    <source>
        <dbReference type="ARBA" id="ARBA00022726"/>
    </source>
</evidence>
<dbReference type="CDD" id="cd06223">
    <property type="entry name" value="PRTases_typeI"/>
    <property type="match status" value="1"/>
</dbReference>
<evidence type="ECO:0000256" key="11">
    <source>
        <dbReference type="HAMAP-Rule" id="MF_00004"/>
    </source>
</evidence>
<evidence type="ECO:0000256" key="8">
    <source>
        <dbReference type="ARBA" id="ARBA00022676"/>
    </source>
</evidence>
<evidence type="ECO:0000313" key="15">
    <source>
        <dbReference type="Proteomes" id="UP000198122"/>
    </source>
</evidence>
<dbReference type="NCBIfam" id="TIGR01090">
    <property type="entry name" value="apt"/>
    <property type="match status" value="1"/>
</dbReference>
<dbReference type="GO" id="GO:0005737">
    <property type="term" value="C:cytoplasm"/>
    <property type="evidence" value="ECO:0007669"/>
    <property type="project" value="UniProtKB-SubCell"/>
</dbReference>
<dbReference type="PANTHER" id="PTHR32315:SF3">
    <property type="entry name" value="ADENINE PHOSPHORIBOSYLTRANSFERASE"/>
    <property type="match status" value="1"/>
</dbReference>
<dbReference type="EMBL" id="FYEZ01000001">
    <property type="protein sequence ID" value="SNC60300.1"/>
    <property type="molecule type" value="Genomic_DNA"/>
</dbReference>
<dbReference type="EC" id="2.4.2.7" evidence="6 11"/>
<keyword evidence="15" id="KW-1185">Reference proteome</keyword>
<comment type="subunit">
    <text evidence="11">Homodimer.</text>
</comment>
<dbReference type="InterPro" id="IPR000836">
    <property type="entry name" value="PRTase_dom"/>
</dbReference>
<dbReference type="GO" id="GO:0003999">
    <property type="term" value="F:adenine phosphoribosyltransferase activity"/>
    <property type="evidence" value="ECO:0007669"/>
    <property type="project" value="UniProtKB-UniRule"/>
</dbReference>
<dbReference type="InterPro" id="IPR029057">
    <property type="entry name" value="PRTase-like"/>
</dbReference>
<reference evidence="14 15" key="1">
    <citation type="submission" date="2017-06" db="EMBL/GenBank/DDBJ databases">
        <authorList>
            <person name="Kim H.J."/>
            <person name="Triplett B.A."/>
        </authorList>
    </citation>
    <scope>NUCLEOTIDE SEQUENCE [LARGE SCALE GENOMIC DNA]</scope>
    <source>
        <strain evidence="14 15">DSM 22179</strain>
    </source>
</reference>
<keyword evidence="7 11" id="KW-0963">Cytoplasm</keyword>
<keyword evidence="10 11" id="KW-0660">Purine salvage</keyword>
<keyword evidence="9 11" id="KW-0808">Transferase</keyword>
<comment type="subcellular location">
    <subcellularLocation>
        <location evidence="3 11">Cytoplasm</location>
    </subcellularLocation>
</comment>
<dbReference type="AlphaFoldDB" id="A0A212T372"/>
<protein>
    <recommendedName>
        <fullName evidence="6 11">Adenine phosphoribosyltransferase</fullName>
        <shortName evidence="11">APRT</shortName>
        <ecNumber evidence="6 11">2.4.2.7</ecNumber>
    </recommendedName>
</protein>
<gene>
    <name evidence="11" type="primary">apt</name>
    <name evidence="14" type="ORF">SAMN05445756_0248</name>
</gene>
<dbReference type="GO" id="GO:0002055">
    <property type="term" value="F:adenine binding"/>
    <property type="evidence" value="ECO:0007669"/>
    <property type="project" value="TreeGrafter"/>
</dbReference>
<evidence type="ECO:0000313" key="14">
    <source>
        <dbReference type="EMBL" id="SNC60300.1"/>
    </source>
</evidence>
<dbReference type="SUPFAM" id="SSF53271">
    <property type="entry name" value="PRTase-like"/>
    <property type="match status" value="1"/>
</dbReference>
<feature type="region of interest" description="Disordered" evidence="12">
    <location>
        <begin position="1"/>
        <end position="20"/>
    </location>
</feature>
<dbReference type="GO" id="GO:0006166">
    <property type="term" value="P:purine ribonucleoside salvage"/>
    <property type="evidence" value="ECO:0007669"/>
    <property type="project" value="UniProtKB-UniRule"/>
</dbReference>
<dbReference type="NCBIfam" id="NF002636">
    <property type="entry name" value="PRK02304.1-5"/>
    <property type="match status" value="1"/>
</dbReference>
<dbReference type="Pfam" id="PF00156">
    <property type="entry name" value="Pribosyltran"/>
    <property type="match status" value="1"/>
</dbReference>
<name>A0A212T372_9MICO</name>
<comment type="pathway">
    <text evidence="4 11">Purine metabolism; AMP biosynthesis via salvage pathway; AMP from adenine: step 1/1.</text>
</comment>
<dbReference type="GO" id="GO:0006168">
    <property type="term" value="P:adenine salvage"/>
    <property type="evidence" value="ECO:0007669"/>
    <property type="project" value="InterPro"/>
</dbReference>
<dbReference type="OrthoDB" id="9803963at2"/>
<comment type="function">
    <text evidence="2 11">Catalyzes a salvage reaction resulting in the formation of AMP, that is energically less costly than de novo synthesis.</text>
</comment>
<accession>A0A212T372</accession>
<dbReference type="FunFam" id="3.40.50.2020:FF:000021">
    <property type="entry name" value="Adenine phosphoribosyltransferase"/>
    <property type="match status" value="1"/>
</dbReference>
<sequence length="204" mass="21567">MNQEQDSGAPGTTKETTVTTWDVDAEPQGEELRQLVASRLRAIPDFPEPGVVFKDFTPLLRDPAASRAVVADVVRRRAGAVDVVVGIEARGFILGSVMAHALGVGFVPVRKAGKLPGETHRVSYSLEYGEAVIEMHQDALQPGDRVLVVDDVLATGGTAAACCQLVEACGATVAGVEVVLELAFLHGRDHLPGYDVVSLLVDEA</sequence>
<dbReference type="InterPro" id="IPR050054">
    <property type="entry name" value="UPRTase/APRTase"/>
</dbReference>
<dbReference type="GO" id="GO:0044209">
    <property type="term" value="P:AMP salvage"/>
    <property type="evidence" value="ECO:0007669"/>
    <property type="project" value="UniProtKB-UniRule"/>
</dbReference>
<dbReference type="Proteomes" id="UP000198122">
    <property type="component" value="Unassembled WGS sequence"/>
</dbReference>
<evidence type="ECO:0000256" key="9">
    <source>
        <dbReference type="ARBA" id="ARBA00022679"/>
    </source>
</evidence>
<evidence type="ECO:0000256" key="3">
    <source>
        <dbReference type="ARBA" id="ARBA00004496"/>
    </source>
</evidence>